<dbReference type="InterPro" id="IPR016142">
    <property type="entry name" value="Citrate_synth-like_lrg_a-sub"/>
</dbReference>
<gene>
    <name evidence="9" type="ORF">SAMN06264849_101126</name>
</gene>
<dbReference type="InterPro" id="IPR019810">
    <property type="entry name" value="Citrate_synthase_AS"/>
</dbReference>
<comment type="pathway">
    <text evidence="1">Carbohydrate metabolism; tricarboxylic acid cycle; isocitrate from oxaloacetate: step 1/2.</text>
</comment>
<feature type="active site" evidence="7">
    <location>
        <position position="307"/>
    </location>
</feature>
<dbReference type="FunFam" id="1.10.230.10:FF:000003">
    <property type="entry name" value="Citrate synthase"/>
    <property type="match status" value="1"/>
</dbReference>
<dbReference type="Pfam" id="PF00285">
    <property type="entry name" value="Citrate_synt"/>
    <property type="match status" value="1"/>
</dbReference>
<dbReference type="GO" id="GO:0006099">
    <property type="term" value="P:tricarboxylic acid cycle"/>
    <property type="evidence" value="ECO:0007669"/>
    <property type="project" value="UniProtKB-UniPathway"/>
</dbReference>
<dbReference type="PANTHER" id="PTHR11739">
    <property type="entry name" value="CITRATE SYNTHASE"/>
    <property type="match status" value="1"/>
</dbReference>
<organism evidence="9 10">
    <name type="scientific">Melghirimyces algeriensis</name>
    <dbReference type="NCBI Taxonomy" id="910412"/>
    <lineage>
        <taxon>Bacteria</taxon>
        <taxon>Bacillati</taxon>
        <taxon>Bacillota</taxon>
        <taxon>Bacilli</taxon>
        <taxon>Bacillales</taxon>
        <taxon>Thermoactinomycetaceae</taxon>
        <taxon>Melghirimyces</taxon>
    </lineage>
</organism>
<evidence type="ECO:0000256" key="7">
    <source>
        <dbReference type="PIRSR" id="PIRSR001369-1"/>
    </source>
</evidence>
<dbReference type="OrthoDB" id="9800864at2"/>
<comment type="similarity">
    <text evidence="2 6 8">Belongs to the citrate synthase family.</text>
</comment>
<reference evidence="9 10" key="1">
    <citation type="submission" date="2017-05" db="EMBL/GenBank/DDBJ databases">
        <authorList>
            <person name="Varghese N."/>
            <person name="Submissions S."/>
        </authorList>
    </citation>
    <scope>NUCLEOTIDE SEQUENCE [LARGE SCALE GENOMIC DNA]</scope>
    <source>
        <strain evidence="9 10">DSM 45474</strain>
    </source>
</reference>
<evidence type="ECO:0000256" key="4">
    <source>
        <dbReference type="ARBA" id="ARBA00022679"/>
    </source>
</evidence>
<dbReference type="CDD" id="cd06110">
    <property type="entry name" value="BSuCS-II_like"/>
    <property type="match status" value="1"/>
</dbReference>
<keyword evidence="4 6" id="KW-0808">Transferase</keyword>
<feature type="active site" evidence="7">
    <location>
        <position position="256"/>
    </location>
</feature>
<evidence type="ECO:0000256" key="6">
    <source>
        <dbReference type="PIRNR" id="PIRNR001369"/>
    </source>
</evidence>
<keyword evidence="3" id="KW-0816">Tricarboxylic acid cycle</keyword>
<dbReference type="EMBL" id="FXTI01000001">
    <property type="protein sequence ID" value="SMO33859.1"/>
    <property type="molecule type" value="Genomic_DNA"/>
</dbReference>
<dbReference type="GO" id="GO:0036440">
    <property type="term" value="F:citrate synthase activity"/>
    <property type="evidence" value="ECO:0007669"/>
    <property type="project" value="UniProtKB-EC"/>
</dbReference>
<proteinExistence type="inferred from homology"/>
<evidence type="ECO:0000256" key="5">
    <source>
        <dbReference type="ARBA" id="ARBA00049288"/>
    </source>
</evidence>
<keyword evidence="10" id="KW-1185">Reference proteome</keyword>
<evidence type="ECO:0000256" key="1">
    <source>
        <dbReference type="ARBA" id="ARBA00004751"/>
    </source>
</evidence>
<evidence type="ECO:0000256" key="8">
    <source>
        <dbReference type="RuleBase" id="RU003406"/>
    </source>
</evidence>
<evidence type="ECO:0000256" key="3">
    <source>
        <dbReference type="ARBA" id="ARBA00022532"/>
    </source>
</evidence>
<dbReference type="GO" id="GO:0005829">
    <property type="term" value="C:cytosol"/>
    <property type="evidence" value="ECO:0007669"/>
    <property type="project" value="TreeGrafter"/>
</dbReference>
<dbReference type="PRINTS" id="PR00143">
    <property type="entry name" value="CITRTSNTHASE"/>
</dbReference>
<dbReference type="InterPro" id="IPR016143">
    <property type="entry name" value="Citrate_synth-like_sm_a-sub"/>
</dbReference>
<dbReference type="NCBIfam" id="NF010637">
    <property type="entry name" value="PRK14034.1"/>
    <property type="match status" value="1"/>
</dbReference>
<dbReference type="RefSeq" id="WP_142503840.1">
    <property type="nucleotide sequence ID" value="NZ_FXTI01000001.1"/>
</dbReference>
<dbReference type="Gene3D" id="1.10.580.10">
    <property type="entry name" value="Citrate Synthase, domain 1"/>
    <property type="match status" value="1"/>
</dbReference>
<name>A0A521AGE6_9BACL</name>
<evidence type="ECO:0000313" key="10">
    <source>
        <dbReference type="Proteomes" id="UP000315636"/>
    </source>
</evidence>
<evidence type="ECO:0000313" key="9">
    <source>
        <dbReference type="EMBL" id="SMO33859.1"/>
    </source>
</evidence>
<sequence>MSVAKGLEGVVALTSQISSIVDGVLTYRGINIDELAEKASFEEVMFLLWNGRLPKQDEMDQLKEQLGSQAQLPEGILKHLKDYPRDIHPMAALRTAVSSLAMFDPEADDNSQEVNRRKAISLVAKVPTIVAALYRLNKGMDPVEPKSDYGYAKNFVYMLHGKEPEETEVTAIDKALILHADHELNASTFAARVSTATLTDMYSAITAAIGTLKGPLHGGANERVMLMLEEIGSLDRVEEVIKQKLENKEKIMGFGHRVYKDGDPRAKHLREMSRQLAELNGDQKWYQMSVKINELVEETKGLKPNVDFYSASTYHYLGIPRNLFTPIFAISRMSGWTAHVLEQYSDNRLIRPRAEYTGPVNQSYIPVENR</sequence>
<dbReference type="PANTHER" id="PTHR11739:SF4">
    <property type="entry name" value="CITRATE SYNTHASE, PEROXISOMAL"/>
    <property type="match status" value="1"/>
</dbReference>
<evidence type="ECO:0000256" key="2">
    <source>
        <dbReference type="ARBA" id="ARBA00010566"/>
    </source>
</evidence>
<comment type="catalytic activity">
    <reaction evidence="5">
        <text>oxaloacetate + acetyl-CoA + H2O = citrate + CoA + H(+)</text>
        <dbReference type="Rhea" id="RHEA:16845"/>
        <dbReference type="ChEBI" id="CHEBI:15377"/>
        <dbReference type="ChEBI" id="CHEBI:15378"/>
        <dbReference type="ChEBI" id="CHEBI:16452"/>
        <dbReference type="ChEBI" id="CHEBI:16947"/>
        <dbReference type="ChEBI" id="CHEBI:57287"/>
        <dbReference type="ChEBI" id="CHEBI:57288"/>
        <dbReference type="EC" id="2.3.3.16"/>
    </reaction>
</comment>
<dbReference type="InterPro" id="IPR036969">
    <property type="entry name" value="Citrate_synthase_sf"/>
</dbReference>
<dbReference type="AlphaFoldDB" id="A0A521AGE6"/>
<dbReference type="Proteomes" id="UP000315636">
    <property type="component" value="Unassembled WGS sequence"/>
</dbReference>
<protein>
    <recommendedName>
        <fullName evidence="6">Citrate synthase</fullName>
    </recommendedName>
</protein>
<dbReference type="InterPro" id="IPR024176">
    <property type="entry name" value="Citrate_synthase_bac-typ"/>
</dbReference>
<dbReference type="SUPFAM" id="SSF48256">
    <property type="entry name" value="Citrate synthase"/>
    <property type="match status" value="1"/>
</dbReference>
<dbReference type="NCBIfam" id="TIGR01800">
    <property type="entry name" value="cit_synth_II"/>
    <property type="match status" value="1"/>
</dbReference>
<dbReference type="InterPro" id="IPR002020">
    <property type="entry name" value="Citrate_synthase"/>
</dbReference>
<dbReference type="Gene3D" id="1.10.230.10">
    <property type="entry name" value="Cytochrome P450-Terp, domain 2"/>
    <property type="match status" value="1"/>
</dbReference>
<dbReference type="PIRSF" id="PIRSF001369">
    <property type="entry name" value="Citrate_synth"/>
    <property type="match status" value="1"/>
</dbReference>
<dbReference type="PROSITE" id="PS00480">
    <property type="entry name" value="CITRATE_SYNTHASE"/>
    <property type="match status" value="1"/>
</dbReference>
<accession>A0A521AGE6</accession>
<dbReference type="GO" id="GO:0005975">
    <property type="term" value="P:carbohydrate metabolic process"/>
    <property type="evidence" value="ECO:0007669"/>
    <property type="project" value="TreeGrafter"/>
</dbReference>
<dbReference type="InterPro" id="IPR011278">
    <property type="entry name" value="2-MeCitrate/Citrate_synth_II"/>
</dbReference>
<dbReference type="UniPathway" id="UPA00223"/>